<protein>
    <submittedName>
        <fullName evidence="2">Uncharacterized protein</fullName>
    </submittedName>
</protein>
<dbReference type="OrthoDB" id="547746at2759"/>
<feature type="compositionally biased region" description="Low complexity" evidence="1">
    <location>
        <begin position="45"/>
        <end position="63"/>
    </location>
</feature>
<proteinExistence type="predicted"/>
<dbReference type="AlphaFoldDB" id="A0A034VMI4"/>
<organism evidence="2">
    <name type="scientific">Bactrocera dorsalis</name>
    <name type="common">Oriental fruit fly</name>
    <name type="synonym">Dacus dorsalis</name>
    <dbReference type="NCBI Taxonomy" id="27457"/>
    <lineage>
        <taxon>Eukaryota</taxon>
        <taxon>Metazoa</taxon>
        <taxon>Ecdysozoa</taxon>
        <taxon>Arthropoda</taxon>
        <taxon>Hexapoda</taxon>
        <taxon>Insecta</taxon>
        <taxon>Pterygota</taxon>
        <taxon>Neoptera</taxon>
        <taxon>Endopterygota</taxon>
        <taxon>Diptera</taxon>
        <taxon>Brachycera</taxon>
        <taxon>Muscomorpha</taxon>
        <taxon>Tephritoidea</taxon>
        <taxon>Tephritidae</taxon>
        <taxon>Bactrocera</taxon>
        <taxon>Bactrocera</taxon>
    </lineage>
</organism>
<accession>A0A034VMI4</accession>
<feature type="region of interest" description="Disordered" evidence="1">
    <location>
        <begin position="36"/>
        <end position="64"/>
    </location>
</feature>
<evidence type="ECO:0000313" key="2">
    <source>
        <dbReference type="EMBL" id="JAC42718.1"/>
    </source>
</evidence>
<dbReference type="EMBL" id="GAKP01016234">
    <property type="protein sequence ID" value="JAC42718.1"/>
    <property type="molecule type" value="Transcribed_RNA"/>
</dbReference>
<sequence>MYIYIKFFTHKLSESSNSTTTIQAPSALLTQRRATTIGNIPPPGSVSSTSTQGSTHSHSSLTQANLARINTANEQNCHQGKVALHQTLKKTPITQSHHQPPESVADASYYSSVLNSFGSNDVEQSGGGSGNITSTSQTNCAATQNTWQSNQYYR</sequence>
<name>A0A034VMI4_BACDO</name>
<evidence type="ECO:0000256" key="1">
    <source>
        <dbReference type="SAM" id="MobiDB-lite"/>
    </source>
</evidence>
<reference evidence="2" key="1">
    <citation type="journal article" date="2014" name="BMC Genomics">
        <title>Characterizing the developmental transcriptome of the oriental fruit fly, Bactrocera dorsalis (Diptera: Tephritidae) through comparative genomic analysis with Drosophila melanogaster utilizing modENCODE datasets.</title>
        <authorList>
            <person name="Geib S.M."/>
            <person name="Calla B."/>
            <person name="Hall B."/>
            <person name="Hou S."/>
            <person name="Manoukis N.C."/>
        </authorList>
    </citation>
    <scope>NUCLEOTIDE SEQUENCE</scope>
    <source>
        <strain evidence="2">Punador</strain>
    </source>
</reference>